<evidence type="ECO:0000256" key="9">
    <source>
        <dbReference type="ARBA" id="ARBA00023121"/>
    </source>
</evidence>
<keyword evidence="6" id="KW-0963">Cytoplasm</keyword>
<dbReference type="GO" id="GO:0005741">
    <property type="term" value="C:mitochondrial outer membrane"/>
    <property type="evidence" value="ECO:0007669"/>
    <property type="project" value="UniProtKB-SubCell"/>
</dbReference>
<dbReference type="GO" id="GO:0008289">
    <property type="term" value="F:lipid binding"/>
    <property type="evidence" value="ECO:0007669"/>
    <property type="project" value="UniProtKB-KW"/>
</dbReference>
<gene>
    <name evidence="16" type="primary">LOC106074893</name>
</gene>
<evidence type="ECO:0000256" key="8">
    <source>
        <dbReference type="ARBA" id="ARBA00023054"/>
    </source>
</evidence>
<dbReference type="OMA" id="VCEIFEV"/>
<name>A0A9W3B451_BIOGL</name>
<keyword evidence="9" id="KW-0446">Lipid-binding</keyword>
<dbReference type="AlphaFoldDB" id="A0A9W3B451"/>
<evidence type="ECO:0000256" key="5">
    <source>
        <dbReference type="ARBA" id="ARBA00019863"/>
    </source>
</evidence>
<evidence type="ECO:0000256" key="1">
    <source>
        <dbReference type="ARBA" id="ARBA00004294"/>
    </source>
</evidence>
<evidence type="ECO:0000256" key="12">
    <source>
        <dbReference type="ARBA" id="ARBA00032687"/>
    </source>
</evidence>
<organism evidence="15 16">
    <name type="scientific">Biomphalaria glabrata</name>
    <name type="common">Bloodfluke planorb</name>
    <name type="synonym">Freshwater snail</name>
    <dbReference type="NCBI Taxonomy" id="6526"/>
    <lineage>
        <taxon>Eukaryota</taxon>
        <taxon>Metazoa</taxon>
        <taxon>Spiralia</taxon>
        <taxon>Lophotrochozoa</taxon>
        <taxon>Mollusca</taxon>
        <taxon>Gastropoda</taxon>
        <taxon>Heterobranchia</taxon>
        <taxon>Euthyneura</taxon>
        <taxon>Panpulmonata</taxon>
        <taxon>Hygrophila</taxon>
        <taxon>Lymnaeoidea</taxon>
        <taxon>Planorbidae</taxon>
        <taxon>Biomphalaria</taxon>
    </lineage>
</organism>
<evidence type="ECO:0000256" key="4">
    <source>
        <dbReference type="ARBA" id="ARBA00008233"/>
    </source>
</evidence>
<dbReference type="PANTHER" id="PTHR21771">
    <property type="entry name" value="MITOCHONDRIA-EATING PROTEIN-RELATED"/>
    <property type="match status" value="1"/>
</dbReference>
<evidence type="ECO:0000256" key="2">
    <source>
        <dbReference type="ARBA" id="ARBA00004305"/>
    </source>
</evidence>
<dbReference type="GO" id="GO:0035694">
    <property type="term" value="P:mitochondrial protein catabolic process"/>
    <property type="evidence" value="ECO:0007669"/>
    <property type="project" value="InterPro"/>
</dbReference>
<dbReference type="InterPro" id="IPR026169">
    <property type="entry name" value="MIEAP"/>
</dbReference>
<dbReference type="GO" id="GO:0035695">
    <property type="term" value="P:mitophagy by internal vacuole formation"/>
    <property type="evidence" value="ECO:0007669"/>
    <property type="project" value="TreeGrafter"/>
</dbReference>
<dbReference type="InterPro" id="IPR031981">
    <property type="entry name" value="MIEAP_C"/>
</dbReference>
<keyword evidence="11" id="KW-0472">Membrane</keyword>
<evidence type="ECO:0000256" key="10">
    <source>
        <dbReference type="ARBA" id="ARBA00023128"/>
    </source>
</evidence>
<dbReference type="Pfam" id="PF16026">
    <property type="entry name" value="MIEAP"/>
    <property type="match status" value="1"/>
</dbReference>
<evidence type="ECO:0000256" key="7">
    <source>
        <dbReference type="ARBA" id="ARBA00022787"/>
    </source>
</evidence>
<keyword evidence="15" id="KW-1185">Reference proteome</keyword>
<dbReference type="OrthoDB" id="6047381at2759"/>
<keyword evidence="10" id="KW-0496">Mitochondrion</keyword>
<feature type="domain" description="Mitochondria-eating protein C-terminal" evidence="14">
    <location>
        <begin position="77"/>
        <end position="278"/>
    </location>
</feature>
<comment type="subcellular location">
    <subcellularLocation>
        <location evidence="3">Cytoplasm</location>
    </subcellularLocation>
    <subcellularLocation>
        <location evidence="2">Mitochondrion matrix</location>
    </subcellularLocation>
    <subcellularLocation>
        <location evidence="1">Mitochondrion outer membrane</location>
    </subcellularLocation>
</comment>
<comment type="similarity">
    <text evidence="4">Belongs to the MIEAP family.</text>
</comment>
<sequence>MDDSTQPLSLLTTQEKIALLEQEVQSLKEALAKSMDTIGQLQEQEKLLRERLADQVHNQFTMRSGQVFEDLNLGAHRPTSLISAYHDLYREGRVDTLDALDEIPELHGLDILKMKILFSVVVLAFRCVQQKILDLKSQLRHLLCLPEPEISDRDSDPLSADMEQYINQYFIKSADRYNLTSVIHEVSESICSTLYEYPGLKTCSQLKDYTELAVKIAWGLSIQNPPYLIMYESRKFQPHYHTRFHTSDSDLDEIKSFLWPFLIDGHSGECVAKGVVIT</sequence>
<keyword evidence="7" id="KW-1000">Mitochondrion outer membrane</keyword>
<proteinExistence type="inferred from homology"/>
<reference evidence="16" key="1">
    <citation type="submission" date="2025-08" db="UniProtKB">
        <authorList>
            <consortium name="RefSeq"/>
        </authorList>
    </citation>
    <scope>IDENTIFICATION</scope>
</reference>
<evidence type="ECO:0000313" key="16">
    <source>
        <dbReference type="RefSeq" id="XP_055894240.1"/>
    </source>
</evidence>
<dbReference type="RefSeq" id="XP_055894240.1">
    <property type="nucleotide sequence ID" value="XM_056038265.1"/>
</dbReference>
<dbReference type="PANTHER" id="PTHR21771:SF1">
    <property type="entry name" value="MITOCHONDRIA-EATING PROTEIN"/>
    <property type="match status" value="1"/>
</dbReference>
<keyword evidence="8 13" id="KW-0175">Coiled coil</keyword>
<evidence type="ECO:0000256" key="3">
    <source>
        <dbReference type="ARBA" id="ARBA00004496"/>
    </source>
</evidence>
<dbReference type="Proteomes" id="UP001165740">
    <property type="component" value="Chromosome 1"/>
</dbReference>
<evidence type="ECO:0000256" key="6">
    <source>
        <dbReference type="ARBA" id="ARBA00022490"/>
    </source>
</evidence>
<evidence type="ECO:0000313" key="15">
    <source>
        <dbReference type="Proteomes" id="UP001165740"/>
    </source>
</evidence>
<feature type="coiled-coil region" evidence="13">
    <location>
        <begin position="10"/>
        <end position="44"/>
    </location>
</feature>
<accession>A0A9W3B451</accession>
<evidence type="ECO:0000256" key="13">
    <source>
        <dbReference type="SAM" id="Coils"/>
    </source>
</evidence>
<protein>
    <recommendedName>
        <fullName evidence="5">Mitochondria-eating protein</fullName>
    </recommendedName>
    <alternativeName>
        <fullName evidence="12">Spermatogenesis-associated protein 18</fullName>
    </alternativeName>
</protein>
<dbReference type="GO" id="GO:0005759">
    <property type="term" value="C:mitochondrial matrix"/>
    <property type="evidence" value="ECO:0007669"/>
    <property type="project" value="UniProtKB-SubCell"/>
</dbReference>
<evidence type="ECO:0000256" key="11">
    <source>
        <dbReference type="ARBA" id="ARBA00023136"/>
    </source>
</evidence>
<dbReference type="GeneID" id="106074893"/>
<evidence type="ECO:0000259" key="14">
    <source>
        <dbReference type="Pfam" id="PF16026"/>
    </source>
</evidence>